<sequence>MGGGQAGVLMIAAQTPSALLELIADGLDDTALDSLTSWPAVLVDLTAPFTTSDLMRLAQILGTAPVVLLGVSENGVVDNPAVLGLDVLLCSSGAAPVPWVACGSALNEMVDSLVSSIVASPDASIGLTQLLRVSEQSSPAEAVVAESWVYSLLQGGERYSTWLAGRVSRTAKPRPDHSVVLVERSGDELRITLNRPEVHNAYGARMRDELVEAFRLVDVDQTITRVVLCGEGPSFCSGGDLDEFGTAPAPVEAHSVRTRRNAGIALSAIADRVEVHVHGTCVGAGVELPAFASRVVAHPSTTFLLPEISMGLVPGAGGTSSIPRRVGRHRAAYFGLSGRPIDATTALTWGLIDSVEAQVLEQRKDTNG</sequence>
<protein>
    <submittedName>
        <fullName evidence="2">Unannotated protein</fullName>
    </submittedName>
</protein>
<reference evidence="2" key="1">
    <citation type="submission" date="2020-05" db="EMBL/GenBank/DDBJ databases">
        <authorList>
            <person name="Chiriac C."/>
            <person name="Salcher M."/>
            <person name="Ghai R."/>
            <person name="Kavagutti S V."/>
        </authorList>
    </citation>
    <scope>NUCLEOTIDE SEQUENCE</scope>
</reference>
<dbReference type="Gene3D" id="3.90.226.10">
    <property type="entry name" value="2-enoyl-CoA Hydratase, Chain A, domain 1"/>
    <property type="match status" value="1"/>
</dbReference>
<dbReference type="AlphaFoldDB" id="A0A6J6HMK3"/>
<organism evidence="2">
    <name type="scientific">freshwater metagenome</name>
    <dbReference type="NCBI Taxonomy" id="449393"/>
    <lineage>
        <taxon>unclassified sequences</taxon>
        <taxon>metagenomes</taxon>
        <taxon>ecological metagenomes</taxon>
    </lineage>
</organism>
<dbReference type="PANTHER" id="PTHR43802:SF1">
    <property type="entry name" value="IP11341P-RELATED"/>
    <property type="match status" value="1"/>
</dbReference>
<dbReference type="Pfam" id="PF00378">
    <property type="entry name" value="ECH_1"/>
    <property type="match status" value="1"/>
</dbReference>
<gene>
    <name evidence="2" type="ORF">UFOPK1827_01414</name>
</gene>
<name>A0A6J6HMK3_9ZZZZ</name>
<dbReference type="InterPro" id="IPR029045">
    <property type="entry name" value="ClpP/crotonase-like_dom_sf"/>
</dbReference>
<evidence type="ECO:0000313" key="2">
    <source>
        <dbReference type="EMBL" id="CAB4613019.1"/>
    </source>
</evidence>
<dbReference type="PANTHER" id="PTHR43802">
    <property type="entry name" value="ENOYL-COA HYDRATASE"/>
    <property type="match status" value="1"/>
</dbReference>
<dbReference type="CDD" id="cd06558">
    <property type="entry name" value="crotonase-like"/>
    <property type="match status" value="1"/>
</dbReference>
<evidence type="ECO:0000256" key="1">
    <source>
        <dbReference type="ARBA" id="ARBA00005254"/>
    </source>
</evidence>
<comment type="similarity">
    <text evidence="1">Belongs to the enoyl-CoA hydratase/isomerase family.</text>
</comment>
<accession>A0A6J6HMK3</accession>
<dbReference type="SUPFAM" id="SSF52096">
    <property type="entry name" value="ClpP/crotonase"/>
    <property type="match status" value="1"/>
</dbReference>
<dbReference type="InterPro" id="IPR001753">
    <property type="entry name" value="Enoyl-CoA_hydra/iso"/>
</dbReference>
<proteinExistence type="inferred from homology"/>
<dbReference type="EMBL" id="CAEZUO010000076">
    <property type="protein sequence ID" value="CAB4613019.1"/>
    <property type="molecule type" value="Genomic_DNA"/>
</dbReference>